<dbReference type="HOGENOM" id="CLU_1963037_0_0_1"/>
<protein>
    <submittedName>
        <fullName evidence="1">Uncharacterized protein</fullName>
    </submittedName>
</protein>
<evidence type="ECO:0000313" key="1">
    <source>
        <dbReference type="EnsemblPlants" id="OGLUM06G04200.1"/>
    </source>
</evidence>
<reference evidence="1" key="1">
    <citation type="submission" date="2015-04" db="UniProtKB">
        <authorList>
            <consortium name="EnsemblPlants"/>
        </authorList>
    </citation>
    <scope>IDENTIFICATION</scope>
</reference>
<organism evidence="1">
    <name type="scientific">Oryza glumipatula</name>
    <dbReference type="NCBI Taxonomy" id="40148"/>
    <lineage>
        <taxon>Eukaryota</taxon>
        <taxon>Viridiplantae</taxon>
        <taxon>Streptophyta</taxon>
        <taxon>Embryophyta</taxon>
        <taxon>Tracheophyta</taxon>
        <taxon>Spermatophyta</taxon>
        <taxon>Magnoliopsida</taxon>
        <taxon>Liliopsida</taxon>
        <taxon>Poales</taxon>
        <taxon>Poaceae</taxon>
        <taxon>BOP clade</taxon>
        <taxon>Oryzoideae</taxon>
        <taxon>Oryzeae</taxon>
        <taxon>Oryzinae</taxon>
        <taxon>Oryza</taxon>
    </lineage>
</organism>
<name>A0A0E0A5F5_9ORYZ</name>
<proteinExistence type="predicted"/>
<dbReference type="Gramene" id="OGLUM06G04200.1">
    <property type="protein sequence ID" value="OGLUM06G04200.1"/>
    <property type="gene ID" value="OGLUM06G04200"/>
</dbReference>
<reference evidence="1" key="2">
    <citation type="submission" date="2018-05" db="EMBL/GenBank/DDBJ databases">
        <title>OgluRS3 (Oryza glumaepatula Reference Sequence Version 3).</title>
        <authorList>
            <person name="Zhang J."/>
            <person name="Kudrna D."/>
            <person name="Lee S."/>
            <person name="Talag J."/>
            <person name="Welchert J."/>
            <person name="Wing R.A."/>
        </authorList>
    </citation>
    <scope>NUCLEOTIDE SEQUENCE [LARGE SCALE GENOMIC DNA]</scope>
</reference>
<sequence>MDERGDGQVTAGEAVALADRFVQGGRGGFWSASIERTRRLLAKAETVYETLLGFVDSGCSPFTVDELNGIIREIDTDLAALLASPPPVADDDDGDHASVPQSQLMIIIVAAATATGCGGERQLQMRKS</sequence>
<dbReference type="AlphaFoldDB" id="A0A0E0A5F5"/>
<dbReference type="Proteomes" id="UP000026961">
    <property type="component" value="Chromosome 6"/>
</dbReference>
<dbReference type="EnsemblPlants" id="OGLUM06G04200.1">
    <property type="protein sequence ID" value="OGLUM06G04200.1"/>
    <property type="gene ID" value="OGLUM06G04200"/>
</dbReference>
<keyword evidence="2" id="KW-1185">Reference proteome</keyword>
<evidence type="ECO:0000313" key="2">
    <source>
        <dbReference type="Proteomes" id="UP000026961"/>
    </source>
</evidence>
<accession>A0A0E0A5F5</accession>